<comment type="subcellular location">
    <subcellularLocation>
        <location evidence="1">Membrane</location>
        <topology evidence="1">Single-pass membrane protein</topology>
    </subcellularLocation>
</comment>
<evidence type="ECO:0000256" key="1">
    <source>
        <dbReference type="ARBA" id="ARBA00004167"/>
    </source>
</evidence>
<evidence type="ECO:0000256" key="4">
    <source>
        <dbReference type="ARBA" id="ARBA00023136"/>
    </source>
</evidence>
<dbReference type="InterPro" id="IPR046756">
    <property type="entry name" value="VAS1/VOA1_TM"/>
</dbReference>
<dbReference type="Pfam" id="PF20520">
    <property type="entry name" value="Ac45-VOA1_TM"/>
    <property type="match status" value="1"/>
</dbReference>
<dbReference type="Proteomes" id="UP001168098">
    <property type="component" value="Unassembled WGS sequence"/>
</dbReference>
<dbReference type="EMBL" id="JARBHA010000006">
    <property type="protein sequence ID" value="KAJ9697645.1"/>
    <property type="molecule type" value="Genomic_DNA"/>
</dbReference>
<evidence type="ECO:0000256" key="5">
    <source>
        <dbReference type="SAM" id="Phobius"/>
    </source>
</evidence>
<keyword evidence="2 5" id="KW-0812">Transmembrane</keyword>
<evidence type="ECO:0000256" key="2">
    <source>
        <dbReference type="ARBA" id="ARBA00022692"/>
    </source>
</evidence>
<evidence type="ECO:0000313" key="8">
    <source>
        <dbReference type="Proteomes" id="UP001168098"/>
    </source>
</evidence>
<feature type="transmembrane region" description="Helical" evidence="5">
    <location>
        <begin position="430"/>
        <end position="450"/>
    </location>
</feature>
<dbReference type="GO" id="GO:0016020">
    <property type="term" value="C:membrane"/>
    <property type="evidence" value="ECO:0007669"/>
    <property type="project" value="UniProtKB-SubCell"/>
</dbReference>
<proteinExistence type="predicted"/>
<keyword evidence="4 5" id="KW-0472">Membrane</keyword>
<sequence length="462" mass="51009">MGLELNTNKNMGREGINEQERCTRVNVEELADGLNSIHMTIHRRGSIFTGFFTLDLCKVQSSHADWWCSGPHNSLSNSVAEDEVVATIVEKVKVSVEDRLIVETLIPSEGGARPQILDEWEHLETVDFTIPLQVAYTRPPIMPSVKMKTFVVSLLMVLLVVSRVPYRTALPSTVPAFLWSPHQIEMKEAVNYQTLSPKDLAKSVVSEGGWSNLLCSGEKDQQPVDLALVFVGRELSSLDISGSKHADPALVDLLKVSFARSNFSMAFPYVAVSEEKEAMENSLILGFTETCGHDLGVSNVAFLESCSVEGGNFKKLADLHSVHDYLVSRMETRPVGPTDLVMFCHGGSHLEELDQQRLESEVFSELISSLEQSGTKYTVLYVSDPFRSIQYPSYRDLERFLAEGTYGNGSANSTTCDEVCQIKSSLLEGLLVGIVLLIILISGLCCMMGIDTPTRFEAPQDS</sequence>
<name>A0AA39DW33_VITRO</name>
<gene>
    <name evidence="7" type="ORF">PVL29_006988</name>
</gene>
<dbReference type="AlphaFoldDB" id="A0AA39DW33"/>
<dbReference type="PANTHER" id="PTHR35285">
    <property type="entry name" value="2-C-METHYL-D-ERYTHRITOL 4-PHOSPHATE CYTIDYLYLTRANSFERASE"/>
    <property type="match status" value="1"/>
</dbReference>
<keyword evidence="3 5" id="KW-1133">Transmembrane helix</keyword>
<evidence type="ECO:0000256" key="3">
    <source>
        <dbReference type="ARBA" id="ARBA00022989"/>
    </source>
</evidence>
<keyword evidence="8" id="KW-1185">Reference proteome</keyword>
<comment type="caution">
    <text evidence="7">The sequence shown here is derived from an EMBL/GenBank/DDBJ whole genome shotgun (WGS) entry which is preliminary data.</text>
</comment>
<protein>
    <recommendedName>
        <fullName evidence="6">V-type proton ATPase subunit S1/VOA1 transmembrane domain-containing protein</fullName>
    </recommendedName>
</protein>
<accession>A0AA39DW33</accession>
<evidence type="ECO:0000259" key="6">
    <source>
        <dbReference type="Pfam" id="PF20520"/>
    </source>
</evidence>
<reference evidence="7 8" key="1">
    <citation type="journal article" date="2023" name="BMC Biotechnol.">
        <title>Vitis rotundifolia cv Carlos genome sequencing.</title>
        <authorList>
            <person name="Huff M."/>
            <person name="Hulse-Kemp A."/>
            <person name="Scheffler B."/>
            <person name="Youngblood R."/>
            <person name="Simpson S."/>
            <person name="Babiker E."/>
            <person name="Staton M."/>
        </authorList>
    </citation>
    <scope>NUCLEOTIDE SEQUENCE [LARGE SCALE GENOMIC DNA]</scope>
    <source>
        <tissue evidence="7">Leaf</tissue>
    </source>
</reference>
<feature type="domain" description="V-type proton ATPase subunit S1/VOA1 transmembrane" evidence="6">
    <location>
        <begin position="426"/>
        <end position="457"/>
    </location>
</feature>
<evidence type="ECO:0000313" key="7">
    <source>
        <dbReference type="EMBL" id="KAJ9697645.1"/>
    </source>
</evidence>
<organism evidence="7 8">
    <name type="scientific">Vitis rotundifolia</name>
    <name type="common">Muscadine grape</name>
    <dbReference type="NCBI Taxonomy" id="103349"/>
    <lineage>
        <taxon>Eukaryota</taxon>
        <taxon>Viridiplantae</taxon>
        <taxon>Streptophyta</taxon>
        <taxon>Embryophyta</taxon>
        <taxon>Tracheophyta</taxon>
        <taxon>Spermatophyta</taxon>
        <taxon>Magnoliopsida</taxon>
        <taxon>eudicotyledons</taxon>
        <taxon>Gunneridae</taxon>
        <taxon>Pentapetalae</taxon>
        <taxon>rosids</taxon>
        <taxon>Vitales</taxon>
        <taxon>Vitaceae</taxon>
        <taxon>Viteae</taxon>
        <taxon>Vitis</taxon>
    </lineage>
</organism>
<dbReference type="PANTHER" id="PTHR35285:SF1">
    <property type="entry name" value="2-C-METHYL-D-ERYTHRITOL 4-PHOSPHATE CYTIDYLYLTRANSFERASE"/>
    <property type="match status" value="1"/>
</dbReference>